<keyword evidence="2" id="KW-1185">Reference proteome</keyword>
<gene>
    <name evidence="1" type="ORF">QQS21_002057</name>
</gene>
<dbReference type="GO" id="GO:0009116">
    <property type="term" value="P:nucleoside metabolic process"/>
    <property type="evidence" value="ECO:0007669"/>
    <property type="project" value="InterPro"/>
</dbReference>
<dbReference type="EMBL" id="JASWJB010000023">
    <property type="protein sequence ID" value="KAK2611951.1"/>
    <property type="molecule type" value="Genomic_DNA"/>
</dbReference>
<dbReference type="GO" id="GO:0003824">
    <property type="term" value="F:catalytic activity"/>
    <property type="evidence" value="ECO:0007669"/>
    <property type="project" value="InterPro"/>
</dbReference>
<organism evidence="1 2">
    <name type="scientific">Conoideocrella luteorostrata</name>
    <dbReference type="NCBI Taxonomy" id="1105319"/>
    <lineage>
        <taxon>Eukaryota</taxon>
        <taxon>Fungi</taxon>
        <taxon>Dikarya</taxon>
        <taxon>Ascomycota</taxon>
        <taxon>Pezizomycotina</taxon>
        <taxon>Sordariomycetes</taxon>
        <taxon>Hypocreomycetidae</taxon>
        <taxon>Hypocreales</taxon>
        <taxon>Clavicipitaceae</taxon>
        <taxon>Conoideocrella</taxon>
    </lineage>
</organism>
<reference evidence="1" key="1">
    <citation type="submission" date="2023-06" db="EMBL/GenBank/DDBJ databases">
        <title>Conoideocrella luteorostrata (Hypocreales: Clavicipitaceae), a potential biocontrol fungus for elongate hemlock scale in United States Christmas tree production areas.</title>
        <authorList>
            <person name="Barrett H."/>
            <person name="Lovett B."/>
            <person name="Macias A.M."/>
            <person name="Stajich J.E."/>
            <person name="Kasson M.T."/>
        </authorList>
    </citation>
    <scope>NUCLEOTIDE SEQUENCE</scope>
    <source>
        <strain evidence="1">ARSEF 14590</strain>
    </source>
</reference>
<dbReference type="InterPro" id="IPR035994">
    <property type="entry name" value="Nucleoside_phosphorylase_sf"/>
</dbReference>
<dbReference type="PANTHER" id="PTHR46082:SF11">
    <property type="entry name" value="AAA+ ATPASE DOMAIN-CONTAINING PROTEIN-RELATED"/>
    <property type="match status" value="1"/>
</dbReference>
<proteinExistence type="predicted"/>
<comment type="caution">
    <text evidence="1">The sequence shown here is derived from an EMBL/GenBank/DDBJ whole genome shotgun (WGS) entry which is preliminary data.</text>
</comment>
<dbReference type="Gene3D" id="3.40.50.1580">
    <property type="entry name" value="Nucleoside phosphorylase domain"/>
    <property type="match status" value="1"/>
</dbReference>
<evidence type="ECO:0000313" key="2">
    <source>
        <dbReference type="Proteomes" id="UP001251528"/>
    </source>
</evidence>
<accession>A0AAJ0CW21</accession>
<dbReference type="Proteomes" id="UP001251528">
    <property type="component" value="Unassembled WGS sequence"/>
</dbReference>
<dbReference type="PANTHER" id="PTHR46082">
    <property type="entry name" value="ATP/GTP-BINDING PROTEIN-RELATED"/>
    <property type="match status" value="1"/>
</dbReference>
<dbReference type="AlphaFoldDB" id="A0AAJ0CW21"/>
<sequence length="175" mass="18796">MSSHNIVIAALPAGQEYGTGSAAALAIQVKKFLPDLWFGLPVGVAASLPRLPTQDIRLGDVLVGLSDGERSGLVAYDLGKETKDGFQRLRAGHGLAPTKTIVRAAIGSIKLDVPNNTERLLSYYENFCNIEHASGTLASPGQDHDELFLAHDNILEEVAVHPRVGIDWRGLILVH</sequence>
<name>A0AAJ0CW21_9HYPO</name>
<dbReference type="InterPro" id="IPR053137">
    <property type="entry name" value="NLR-like"/>
</dbReference>
<evidence type="ECO:0000313" key="1">
    <source>
        <dbReference type="EMBL" id="KAK2611951.1"/>
    </source>
</evidence>
<protein>
    <submittedName>
        <fullName evidence="1">Uncharacterized protein</fullName>
    </submittedName>
</protein>